<evidence type="ECO:0000256" key="7">
    <source>
        <dbReference type="SAM" id="MobiDB-lite"/>
    </source>
</evidence>
<keyword evidence="10" id="KW-1185">Reference proteome</keyword>
<feature type="transmembrane region" description="Helical" evidence="8">
    <location>
        <begin position="392"/>
        <end position="411"/>
    </location>
</feature>
<dbReference type="NCBIfam" id="NF037997">
    <property type="entry name" value="Na_Pi_symport"/>
    <property type="match status" value="2"/>
</dbReference>
<dbReference type="EMBL" id="BEYU01000029">
    <property type="protein sequence ID" value="GBG27287.1"/>
    <property type="molecule type" value="Genomic_DNA"/>
</dbReference>
<dbReference type="GO" id="GO:0005436">
    <property type="term" value="F:sodium:phosphate symporter activity"/>
    <property type="evidence" value="ECO:0007669"/>
    <property type="project" value="InterPro"/>
</dbReference>
<dbReference type="PANTHER" id="PTHR10010">
    <property type="entry name" value="SOLUTE CARRIER FAMILY 34 SODIUM PHOSPHATE , MEMBER 2-RELATED"/>
    <property type="match status" value="1"/>
</dbReference>
<gene>
    <name evidence="9" type="ORF">FCC1311_035092</name>
</gene>
<dbReference type="GO" id="GO:0044341">
    <property type="term" value="P:sodium-dependent phosphate transport"/>
    <property type="evidence" value="ECO:0007669"/>
    <property type="project" value="InterPro"/>
</dbReference>
<feature type="compositionally biased region" description="Basic and acidic residues" evidence="7">
    <location>
        <begin position="532"/>
        <end position="544"/>
    </location>
</feature>
<reference evidence="9 10" key="1">
    <citation type="submission" date="2017-12" db="EMBL/GenBank/DDBJ databases">
        <title>Sequencing, de novo assembly and annotation of complete genome of a new Thraustochytrid species, strain FCC1311.</title>
        <authorList>
            <person name="Sedici K."/>
            <person name="Godart F."/>
            <person name="Aiese Cigliano R."/>
            <person name="Sanseverino W."/>
            <person name="Barakat M."/>
            <person name="Ortet P."/>
            <person name="Marechal E."/>
            <person name="Cagnac O."/>
            <person name="Amato A."/>
        </authorList>
    </citation>
    <scope>NUCLEOTIDE SEQUENCE [LARGE SCALE GENOMIC DNA]</scope>
</reference>
<dbReference type="Pfam" id="PF02690">
    <property type="entry name" value="Na_Pi_cotrans"/>
    <property type="match status" value="2"/>
</dbReference>
<evidence type="ECO:0000313" key="9">
    <source>
        <dbReference type="EMBL" id="GBG27287.1"/>
    </source>
</evidence>
<evidence type="ECO:0000313" key="10">
    <source>
        <dbReference type="Proteomes" id="UP000241890"/>
    </source>
</evidence>
<evidence type="ECO:0000256" key="3">
    <source>
        <dbReference type="ARBA" id="ARBA00022475"/>
    </source>
</evidence>
<accession>A0A2R5G8B2</accession>
<feature type="transmembrane region" description="Helical" evidence="8">
    <location>
        <begin position="417"/>
        <end position="440"/>
    </location>
</feature>
<comment type="subcellular location">
    <subcellularLocation>
        <location evidence="1">Cell membrane</location>
        <topology evidence="1">Multi-pass membrane protein</topology>
    </subcellularLocation>
</comment>
<keyword evidence="5 8" id="KW-1133">Transmembrane helix</keyword>
<organism evidence="9 10">
    <name type="scientific">Hondaea fermentalgiana</name>
    <dbReference type="NCBI Taxonomy" id="2315210"/>
    <lineage>
        <taxon>Eukaryota</taxon>
        <taxon>Sar</taxon>
        <taxon>Stramenopiles</taxon>
        <taxon>Bigyra</taxon>
        <taxon>Labyrinthulomycetes</taxon>
        <taxon>Thraustochytrida</taxon>
        <taxon>Thraustochytriidae</taxon>
        <taxon>Hondaea</taxon>
    </lineage>
</organism>
<dbReference type="OrthoDB" id="67833at2759"/>
<proteinExistence type="inferred from homology"/>
<evidence type="ECO:0000256" key="8">
    <source>
        <dbReference type="SAM" id="Phobius"/>
    </source>
</evidence>
<feature type="transmembrane region" description="Helical" evidence="8">
    <location>
        <begin position="310"/>
        <end position="332"/>
    </location>
</feature>
<feature type="transmembrane region" description="Helical" evidence="8">
    <location>
        <begin position="461"/>
        <end position="484"/>
    </location>
</feature>
<feature type="region of interest" description="Disordered" evidence="7">
    <location>
        <begin position="532"/>
        <end position="585"/>
    </location>
</feature>
<dbReference type="AlphaFoldDB" id="A0A2R5G8B2"/>
<keyword evidence="3" id="KW-1003">Cell membrane</keyword>
<dbReference type="PANTHER" id="PTHR10010:SF46">
    <property type="entry name" value="SODIUM-DEPENDENT PHOSPHATE TRANSPORT PROTEIN 2B"/>
    <property type="match status" value="1"/>
</dbReference>
<keyword evidence="4 8" id="KW-0812">Transmembrane</keyword>
<comment type="similarity">
    <text evidence="2">Belongs to the SLC34A transporter family.</text>
</comment>
<dbReference type="Proteomes" id="UP000241890">
    <property type="component" value="Unassembled WGS sequence"/>
</dbReference>
<feature type="transmembrane region" description="Helical" evidence="8">
    <location>
        <begin position="44"/>
        <end position="68"/>
    </location>
</feature>
<protein>
    <submittedName>
        <fullName evidence="9">Sodium-dependent phosphate transport protein 2A</fullName>
    </submittedName>
</protein>
<comment type="caution">
    <text evidence="9">The sequence shown here is derived from an EMBL/GenBank/DDBJ whole genome shotgun (WGS) entry which is preliminary data.</text>
</comment>
<evidence type="ECO:0000256" key="2">
    <source>
        <dbReference type="ARBA" id="ARBA00005808"/>
    </source>
</evidence>
<dbReference type="InterPro" id="IPR003841">
    <property type="entry name" value="Na/Pi_transpt"/>
</dbReference>
<dbReference type="GO" id="GO:0005886">
    <property type="term" value="C:plasma membrane"/>
    <property type="evidence" value="ECO:0007669"/>
    <property type="project" value="UniProtKB-SubCell"/>
</dbReference>
<sequence>MDCNVKAWLKGFALFAGVLFFLYWFLVGLALLGDGFKVIAGDSAGSLFGSVDNPIAGLMVGILATVLVQSSSTTTSIIVAAAGAGVLPVEQGIPMVMGANIGTSVTNTIVSMSFVGDREQYRRAFSGATVHDMFNYMNVIFWLPVELISSAINGGNGGVLFLMTEAMAQSFEECSGDNCEDWEGPLKTITAAISKKIISVDKDVIKDFAYGRPALSHCEDVLCDDAASTGVCDPYVFHQKRCAESELALEGWCGDSKKKAKASFDYCVYDNGVISVNQTVMEAARDHFNSYKLNKAGVFADAGLQREAGIITLVLSLVMLIISLLCMVKILGIAVRGAAEDVLKKALNMNGYLAIVVGCGVTMFVQSSSITTSVLTPLVAIDALSVEGMLPLTLGANIGTTLTGVLASLVSDSSTGFQLAMVHVMFNVLGVVMFYPLPVIRAIPIRAAKNLGNLAATFKAFPIFYIIMLFFVYPGVILGISIGIQMGTGAMAGCIVAIILFVVIHVLIAFWYNRRNGRAWLERRFGLSDDDFTKPEGEDTKADVEAPQLSKATVENEDDDSVDAQRESSDSSNEQPGANGVVAQV</sequence>
<evidence type="ECO:0000256" key="4">
    <source>
        <dbReference type="ARBA" id="ARBA00022692"/>
    </source>
</evidence>
<evidence type="ECO:0000256" key="6">
    <source>
        <dbReference type="ARBA" id="ARBA00023136"/>
    </source>
</evidence>
<feature type="transmembrane region" description="Helical" evidence="8">
    <location>
        <begin position="352"/>
        <end position="380"/>
    </location>
</feature>
<name>A0A2R5G8B2_9STRA</name>
<evidence type="ECO:0000256" key="1">
    <source>
        <dbReference type="ARBA" id="ARBA00004651"/>
    </source>
</evidence>
<keyword evidence="6 8" id="KW-0472">Membrane</keyword>
<evidence type="ECO:0000256" key="5">
    <source>
        <dbReference type="ARBA" id="ARBA00022989"/>
    </source>
</evidence>
<feature type="transmembrane region" description="Helical" evidence="8">
    <location>
        <begin position="490"/>
        <end position="512"/>
    </location>
</feature>
<feature type="transmembrane region" description="Helical" evidence="8">
    <location>
        <begin position="12"/>
        <end position="32"/>
    </location>
</feature>
<dbReference type="InParanoid" id="A0A2R5G8B2"/>